<evidence type="ECO:0000259" key="10">
    <source>
        <dbReference type="PROSITE" id="PS50110"/>
    </source>
</evidence>
<dbReference type="SMART" id="SM00448">
    <property type="entry name" value="REC"/>
    <property type="match status" value="1"/>
</dbReference>
<evidence type="ECO:0000256" key="4">
    <source>
        <dbReference type="ARBA" id="ARBA00023012"/>
    </source>
</evidence>
<dbReference type="Pfam" id="PF12833">
    <property type="entry name" value="HTH_18"/>
    <property type="match status" value="1"/>
</dbReference>
<evidence type="ECO:0000259" key="9">
    <source>
        <dbReference type="PROSITE" id="PS01124"/>
    </source>
</evidence>
<sequence length="470" mass="54267">MIKAIIVDDEKLVRKGLISMINWSALGIAIVGEAADGPSALKLIRSTPVDLLFTDITMPGMSGLELIRQTRLQFPHVRTVVLTCHHEFDYIQEALRLGVIDYIVKTLLEMENADDTIARIIERYRWEEAMRASSSNGSAGRLMPASSALVFRPLLPESEKSELFALSPVRNNPFIEWEEGGMVPLVHTMPSDGLVRELTRAIRERWEITLITDLQNVPLEEVKETVRLHLENALYYHSRSGTLAQLAYGKLIHSSPSRSRNDPALEEEWLNRHQDLRWAFGTEDWNRLISEVEERRPGADRLLAFGEALCRDWKGSLFSQAEAEHLLEASRSCRNWHDWTVWLRRIADLAKRRMLDLALSKEVILCLIRAMIYMRLHAYDKMNQADVADHVNMSRSYFSQCFSRFAGQPFKDVLRMMRMERAKAYLLDSNTPVYEIAMSVGFEDDKYFSKLFRDMFGKYPTQFRMDGKPF</sequence>
<keyword evidence="3 8" id="KW-0597">Phosphoprotein</keyword>
<feature type="modified residue" description="4-aspartylphosphate" evidence="8">
    <location>
        <position position="55"/>
    </location>
</feature>
<dbReference type="PROSITE" id="PS50110">
    <property type="entry name" value="RESPONSE_REGULATORY"/>
    <property type="match status" value="1"/>
</dbReference>
<dbReference type="PRINTS" id="PR00032">
    <property type="entry name" value="HTHARAC"/>
</dbReference>
<dbReference type="InterPro" id="IPR018060">
    <property type="entry name" value="HTH_AraC"/>
</dbReference>
<evidence type="ECO:0000256" key="3">
    <source>
        <dbReference type="ARBA" id="ARBA00022553"/>
    </source>
</evidence>
<dbReference type="InterPro" id="IPR009057">
    <property type="entry name" value="Homeodomain-like_sf"/>
</dbReference>
<dbReference type="Pfam" id="PF00072">
    <property type="entry name" value="Response_reg"/>
    <property type="match status" value="1"/>
</dbReference>
<keyword evidence="2" id="KW-0963">Cytoplasm</keyword>
<dbReference type="PANTHER" id="PTHR42713">
    <property type="entry name" value="HISTIDINE KINASE-RELATED"/>
    <property type="match status" value="1"/>
</dbReference>
<feature type="domain" description="HTH araC/xylS-type" evidence="9">
    <location>
        <begin position="368"/>
        <end position="466"/>
    </location>
</feature>
<dbReference type="Proteomes" id="UP000252415">
    <property type="component" value="Unassembled WGS sequence"/>
</dbReference>
<dbReference type="CDD" id="cd17536">
    <property type="entry name" value="REC_YesN-like"/>
    <property type="match status" value="1"/>
</dbReference>
<dbReference type="Gene3D" id="3.40.50.2300">
    <property type="match status" value="1"/>
</dbReference>
<comment type="caution">
    <text evidence="11">The sequence shown here is derived from an EMBL/GenBank/DDBJ whole genome shotgun (WGS) entry which is preliminary data.</text>
</comment>
<evidence type="ECO:0000313" key="12">
    <source>
        <dbReference type="Proteomes" id="UP000252415"/>
    </source>
</evidence>
<dbReference type="GO" id="GO:0043565">
    <property type="term" value="F:sequence-specific DNA binding"/>
    <property type="evidence" value="ECO:0007669"/>
    <property type="project" value="InterPro"/>
</dbReference>
<dbReference type="InterPro" id="IPR051552">
    <property type="entry name" value="HptR"/>
</dbReference>
<gene>
    <name evidence="11" type="ORF">DFP97_104307</name>
</gene>
<evidence type="ECO:0000256" key="5">
    <source>
        <dbReference type="ARBA" id="ARBA00023015"/>
    </source>
</evidence>
<proteinExistence type="predicted"/>
<dbReference type="SMART" id="SM00342">
    <property type="entry name" value="HTH_ARAC"/>
    <property type="match status" value="1"/>
</dbReference>
<keyword evidence="6" id="KW-0238">DNA-binding</keyword>
<evidence type="ECO:0000256" key="2">
    <source>
        <dbReference type="ARBA" id="ARBA00022490"/>
    </source>
</evidence>
<dbReference type="InterPro" id="IPR011006">
    <property type="entry name" value="CheY-like_superfamily"/>
</dbReference>
<dbReference type="OrthoDB" id="1769137at2"/>
<accession>A0A368W415</accession>
<feature type="domain" description="Response regulatory" evidence="10">
    <location>
        <begin position="3"/>
        <end position="120"/>
    </location>
</feature>
<dbReference type="SUPFAM" id="SSF46689">
    <property type="entry name" value="Homeodomain-like"/>
    <property type="match status" value="2"/>
</dbReference>
<comment type="subcellular location">
    <subcellularLocation>
        <location evidence="1">Cytoplasm</location>
    </subcellularLocation>
</comment>
<dbReference type="Gene3D" id="1.10.10.60">
    <property type="entry name" value="Homeodomain-like"/>
    <property type="match status" value="2"/>
</dbReference>
<keyword evidence="4" id="KW-0902">Two-component regulatory system</keyword>
<protein>
    <submittedName>
        <fullName evidence="11">Two-component system response regulator YesN</fullName>
    </submittedName>
</protein>
<organism evidence="11 12">
    <name type="scientific">Paenibacillus prosopidis</name>
    <dbReference type="NCBI Taxonomy" id="630520"/>
    <lineage>
        <taxon>Bacteria</taxon>
        <taxon>Bacillati</taxon>
        <taxon>Bacillota</taxon>
        <taxon>Bacilli</taxon>
        <taxon>Bacillales</taxon>
        <taxon>Paenibacillaceae</taxon>
        <taxon>Paenibacillus</taxon>
    </lineage>
</organism>
<evidence type="ECO:0000256" key="1">
    <source>
        <dbReference type="ARBA" id="ARBA00004496"/>
    </source>
</evidence>
<keyword evidence="7" id="KW-0804">Transcription</keyword>
<evidence type="ECO:0000256" key="7">
    <source>
        <dbReference type="ARBA" id="ARBA00023163"/>
    </source>
</evidence>
<dbReference type="InterPro" id="IPR020449">
    <property type="entry name" value="Tscrpt_reg_AraC-type_HTH"/>
</dbReference>
<evidence type="ECO:0000256" key="8">
    <source>
        <dbReference type="PROSITE-ProRule" id="PRU00169"/>
    </source>
</evidence>
<dbReference type="GO" id="GO:0005737">
    <property type="term" value="C:cytoplasm"/>
    <property type="evidence" value="ECO:0007669"/>
    <property type="project" value="UniProtKB-SubCell"/>
</dbReference>
<evidence type="ECO:0000313" key="11">
    <source>
        <dbReference type="EMBL" id="RCW49649.1"/>
    </source>
</evidence>
<dbReference type="GO" id="GO:0000160">
    <property type="term" value="P:phosphorelay signal transduction system"/>
    <property type="evidence" value="ECO:0007669"/>
    <property type="project" value="UniProtKB-KW"/>
</dbReference>
<name>A0A368W415_9BACL</name>
<evidence type="ECO:0000256" key="6">
    <source>
        <dbReference type="ARBA" id="ARBA00023125"/>
    </source>
</evidence>
<dbReference type="InterPro" id="IPR001789">
    <property type="entry name" value="Sig_transdc_resp-reg_receiver"/>
</dbReference>
<dbReference type="AlphaFoldDB" id="A0A368W415"/>
<reference evidence="11 12" key="1">
    <citation type="submission" date="2018-07" db="EMBL/GenBank/DDBJ databases">
        <title>Genomic Encyclopedia of Type Strains, Phase III (KMG-III): the genomes of soil and plant-associated and newly described type strains.</title>
        <authorList>
            <person name="Whitman W."/>
        </authorList>
    </citation>
    <scope>NUCLEOTIDE SEQUENCE [LARGE SCALE GENOMIC DNA]</scope>
    <source>
        <strain evidence="11 12">CECT 7506</strain>
    </source>
</reference>
<dbReference type="GO" id="GO:0003700">
    <property type="term" value="F:DNA-binding transcription factor activity"/>
    <property type="evidence" value="ECO:0007669"/>
    <property type="project" value="InterPro"/>
</dbReference>
<keyword evidence="5" id="KW-0805">Transcription regulation</keyword>
<dbReference type="SUPFAM" id="SSF52172">
    <property type="entry name" value="CheY-like"/>
    <property type="match status" value="1"/>
</dbReference>
<keyword evidence="12" id="KW-1185">Reference proteome</keyword>
<dbReference type="RefSeq" id="WP_114379545.1">
    <property type="nucleotide sequence ID" value="NZ_QPJD01000004.1"/>
</dbReference>
<dbReference type="PANTHER" id="PTHR42713:SF3">
    <property type="entry name" value="TRANSCRIPTIONAL REGULATORY PROTEIN HPTR"/>
    <property type="match status" value="1"/>
</dbReference>
<dbReference type="EMBL" id="QPJD01000004">
    <property type="protein sequence ID" value="RCW49649.1"/>
    <property type="molecule type" value="Genomic_DNA"/>
</dbReference>
<dbReference type="PROSITE" id="PS01124">
    <property type="entry name" value="HTH_ARAC_FAMILY_2"/>
    <property type="match status" value="1"/>
</dbReference>